<evidence type="ECO:0000313" key="3">
    <source>
        <dbReference type="EMBL" id="MBA0088483.1"/>
    </source>
</evidence>
<reference evidence="3" key="1">
    <citation type="submission" date="2020-06" db="EMBL/GenBank/DDBJ databases">
        <title>Legume-microbial interactions unlock mineral nutrients during tropical forest succession.</title>
        <authorList>
            <person name="Epihov D.Z."/>
        </authorList>
    </citation>
    <scope>NUCLEOTIDE SEQUENCE [LARGE SCALE GENOMIC DNA]</scope>
    <source>
        <strain evidence="3">Pan2503</strain>
    </source>
</reference>
<name>A0A7V8SZU6_9BACT</name>
<sequence length="206" mass="21764">TVIDTLDHVAVDQYIDGIAKQTGKIDVLLDAAGPLAREYGNGKNALDLPIEEFMVPLATMVKSRFITARAAARPMIKQRSGVIIFVTGSPARAHVPGATAIGVAFGAIENLTQNLAFEISPFGVRVVCLRTLANADSRSIQDTMDFLADKLNVTKDQAMAQIAQSNFLKVPATVQDTANAAVLIASDRARMLTGTVVNATAGAVLD</sequence>
<protein>
    <submittedName>
        <fullName evidence="3">SDR family oxidoreductase</fullName>
    </submittedName>
</protein>
<keyword evidence="2" id="KW-0560">Oxidoreductase</keyword>
<accession>A0A7V8SZU6</accession>
<evidence type="ECO:0000313" key="4">
    <source>
        <dbReference type="Proteomes" id="UP000567293"/>
    </source>
</evidence>
<evidence type="ECO:0000256" key="1">
    <source>
        <dbReference type="ARBA" id="ARBA00006484"/>
    </source>
</evidence>
<dbReference type="EMBL" id="JACDQQ010002518">
    <property type="protein sequence ID" value="MBA0088483.1"/>
    <property type="molecule type" value="Genomic_DNA"/>
</dbReference>
<dbReference type="PANTHER" id="PTHR43477">
    <property type="entry name" value="DIHYDROANTICAPSIN 7-DEHYDROGENASE"/>
    <property type="match status" value="1"/>
</dbReference>
<dbReference type="GO" id="GO:0016491">
    <property type="term" value="F:oxidoreductase activity"/>
    <property type="evidence" value="ECO:0007669"/>
    <property type="project" value="UniProtKB-KW"/>
</dbReference>
<keyword evidence="4" id="KW-1185">Reference proteome</keyword>
<feature type="non-terminal residue" evidence="3">
    <location>
        <position position="1"/>
    </location>
</feature>
<dbReference type="InterPro" id="IPR036291">
    <property type="entry name" value="NAD(P)-bd_dom_sf"/>
</dbReference>
<dbReference type="CDD" id="cd05233">
    <property type="entry name" value="SDR_c"/>
    <property type="match status" value="1"/>
</dbReference>
<proteinExistence type="inferred from homology"/>
<gene>
    <name evidence="3" type="ORF">HRJ53_26150</name>
</gene>
<dbReference type="Pfam" id="PF13561">
    <property type="entry name" value="adh_short_C2"/>
    <property type="match status" value="1"/>
</dbReference>
<dbReference type="SUPFAM" id="SSF51735">
    <property type="entry name" value="NAD(P)-binding Rossmann-fold domains"/>
    <property type="match status" value="1"/>
</dbReference>
<dbReference type="AlphaFoldDB" id="A0A7V8SZU6"/>
<organism evidence="3 4">
    <name type="scientific">Candidatus Acidiferrum panamense</name>
    <dbReference type="NCBI Taxonomy" id="2741543"/>
    <lineage>
        <taxon>Bacteria</taxon>
        <taxon>Pseudomonadati</taxon>
        <taxon>Acidobacteriota</taxon>
        <taxon>Terriglobia</taxon>
        <taxon>Candidatus Acidiferrales</taxon>
        <taxon>Candidatus Acidiferrum</taxon>
    </lineage>
</organism>
<dbReference type="Proteomes" id="UP000567293">
    <property type="component" value="Unassembled WGS sequence"/>
</dbReference>
<comment type="caution">
    <text evidence="3">The sequence shown here is derived from an EMBL/GenBank/DDBJ whole genome shotgun (WGS) entry which is preliminary data.</text>
</comment>
<dbReference type="Gene3D" id="3.40.50.720">
    <property type="entry name" value="NAD(P)-binding Rossmann-like Domain"/>
    <property type="match status" value="1"/>
</dbReference>
<dbReference type="PANTHER" id="PTHR43477:SF1">
    <property type="entry name" value="DIHYDROANTICAPSIN 7-DEHYDROGENASE"/>
    <property type="match status" value="1"/>
</dbReference>
<dbReference type="InterPro" id="IPR051122">
    <property type="entry name" value="SDR_DHRS6-like"/>
</dbReference>
<comment type="similarity">
    <text evidence="1">Belongs to the short-chain dehydrogenases/reductases (SDR) family.</text>
</comment>
<evidence type="ECO:0000256" key="2">
    <source>
        <dbReference type="ARBA" id="ARBA00023002"/>
    </source>
</evidence>
<dbReference type="InterPro" id="IPR002347">
    <property type="entry name" value="SDR_fam"/>
</dbReference>
<dbReference type="PRINTS" id="PR00081">
    <property type="entry name" value="GDHRDH"/>
</dbReference>